<sequence>MAPEEPENLLIRKNSSLEVELLLSRLPGEGRLILRSNHLYILMRHLHGTSDPGHLMLLYSYAQILLSGMKIL</sequence>
<dbReference type="AlphaFoldDB" id="A0A225WV16"/>
<proteinExistence type="predicted"/>
<evidence type="ECO:0000313" key="2">
    <source>
        <dbReference type="Proteomes" id="UP000198211"/>
    </source>
</evidence>
<reference evidence="2" key="1">
    <citation type="submission" date="2017-03" db="EMBL/GenBank/DDBJ databases">
        <title>Phytopthora megakarya and P. palmivora, two closely related causual agents of cacao black pod achieved similar genome size and gene model numbers by different mechanisms.</title>
        <authorList>
            <person name="Ali S."/>
            <person name="Shao J."/>
            <person name="Larry D.J."/>
            <person name="Kronmiller B."/>
            <person name="Shen D."/>
            <person name="Strem M.D."/>
            <person name="Melnick R.L."/>
            <person name="Guiltinan M.J."/>
            <person name="Tyler B.M."/>
            <person name="Meinhardt L.W."/>
            <person name="Bailey B.A."/>
        </authorList>
    </citation>
    <scope>NUCLEOTIDE SEQUENCE [LARGE SCALE GENOMIC DNA]</scope>
    <source>
        <strain evidence="2">zdho120</strain>
    </source>
</reference>
<keyword evidence="2" id="KW-1185">Reference proteome</keyword>
<name>A0A225WV16_9STRA</name>
<dbReference type="EMBL" id="NBNE01000214">
    <property type="protein sequence ID" value="OWZ21534.1"/>
    <property type="molecule type" value="Genomic_DNA"/>
</dbReference>
<protein>
    <submittedName>
        <fullName evidence="1">Uncharacterized protein</fullName>
    </submittedName>
</protein>
<comment type="caution">
    <text evidence="1">The sequence shown here is derived from an EMBL/GenBank/DDBJ whole genome shotgun (WGS) entry which is preliminary data.</text>
</comment>
<evidence type="ECO:0000313" key="1">
    <source>
        <dbReference type="EMBL" id="OWZ21534.1"/>
    </source>
</evidence>
<dbReference type="Proteomes" id="UP000198211">
    <property type="component" value="Unassembled WGS sequence"/>
</dbReference>
<gene>
    <name evidence="1" type="ORF">PHMEG_0003910</name>
</gene>
<organism evidence="1 2">
    <name type="scientific">Phytophthora megakarya</name>
    <dbReference type="NCBI Taxonomy" id="4795"/>
    <lineage>
        <taxon>Eukaryota</taxon>
        <taxon>Sar</taxon>
        <taxon>Stramenopiles</taxon>
        <taxon>Oomycota</taxon>
        <taxon>Peronosporomycetes</taxon>
        <taxon>Peronosporales</taxon>
        <taxon>Peronosporaceae</taxon>
        <taxon>Phytophthora</taxon>
    </lineage>
</organism>
<accession>A0A225WV16</accession>